<dbReference type="GeneID" id="63743468"/>
<dbReference type="RefSeq" id="XP_040692070.1">
    <property type="nucleotide sequence ID" value="XM_040827620.1"/>
</dbReference>
<sequence length="162" mass="18528">SHRTQFTKPGDYISTTISGFPIFLVLDKDNKIRAFHNVCRHRAYTITTKERGPSTVLGCRYHRWRYNTYGQLIKAPHFDRFYRFDKTQNGLFEIHTFTARCGLVFVNLDARSAVAGPGVWLLNLFTHKNGLIQSGWVAGEILEGLLTGNWDANSSSLFSWIV</sequence>
<dbReference type="OrthoDB" id="426882at2759"/>
<evidence type="ECO:0000256" key="1">
    <source>
        <dbReference type="ARBA" id="ARBA00022714"/>
    </source>
</evidence>
<dbReference type="PANTHER" id="PTHR43756:SF6">
    <property type="entry name" value="CLUSTER-BINDING PROTEIN, PUTATIVE (AFU_ORTHOLOGUE AFUA_6G03920)-RELATED"/>
    <property type="match status" value="1"/>
</dbReference>
<dbReference type="GO" id="GO:0016491">
    <property type="term" value="F:oxidoreductase activity"/>
    <property type="evidence" value="ECO:0007669"/>
    <property type="project" value="UniProtKB-KW"/>
</dbReference>
<evidence type="ECO:0000256" key="2">
    <source>
        <dbReference type="ARBA" id="ARBA00022723"/>
    </source>
</evidence>
<dbReference type="PRINTS" id="PR00090">
    <property type="entry name" value="RNGDIOXGNASE"/>
</dbReference>
<dbReference type="AlphaFoldDB" id="A0A1L9RU17"/>
<dbReference type="GO" id="GO:0051537">
    <property type="term" value="F:2 iron, 2 sulfur cluster binding"/>
    <property type="evidence" value="ECO:0007669"/>
    <property type="project" value="UniProtKB-KW"/>
</dbReference>
<dbReference type="GO" id="GO:0046872">
    <property type="term" value="F:metal ion binding"/>
    <property type="evidence" value="ECO:0007669"/>
    <property type="project" value="UniProtKB-KW"/>
</dbReference>
<dbReference type="Gene3D" id="2.102.10.10">
    <property type="entry name" value="Rieske [2Fe-2S] iron-sulphur domain"/>
    <property type="match status" value="1"/>
</dbReference>
<keyword evidence="2" id="KW-0479">Metal-binding</keyword>
<accession>A0A1L9RU17</accession>
<dbReference type="PROSITE" id="PS51296">
    <property type="entry name" value="RIESKE"/>
    <property type="match status" value="1"/>
</dbReference>
<keyword evidence="4" id="KW-0408">Iron</keyword>
<dbReference type="InterPro" id="IPR017941">
    <property type="entry name" value="Rieske_2Fe-2S"/>
</dbReference>
<protein>
    <recommendedName>
        <fullName evidence="6">Rieske domain-containing protein</fullName>
    </recommendedName>
</protein>
<reference evidence="8" key="1">
    <citation type="journal article" date="2017" name="Genome Biol.">
        <title>Comparative genomics reveals high biological diversity and specific adaptations in the industrially and medically important fungal genus Aspergillus.</title>
        <authorList>
            <person name="de Vries R.P."/>
            <person name="Riley R."/>
            <person name="Wiebenga A."/>
            <person name="Aguilar-Osorio G."/>
            <person name="Amillis S."/>
            <person name="Uchima C.A."/>
            <person name="Anderluh G."/>
            <person name="Asadollahi M."/>
            <person name="Askin M."/>
            <person name="Barry K."/>
            <person name="Battaglia E."/>
            <person name="Bayram O."/>
            <person name="Benocci T."/>
            <person name="Braus-Stromeyer S.A."/>
            <person name="Caldana C."/>
            <person name="Canovas D."/>
            <person name="Cerqueira G.C."/>
            <person name="Chen F."/>
            <person name="Chen W."/>
            <person name="Choi C."/>
            <person name="Clum A."/>
            <person name="Dos Santos R.A."/>
            <person name="Damasio A.R."/>
            <person name="Diallinas G."/>
            <person name="Emri T."/>
            <person name="Fekete E."/>
            <person name="Flipphi M."/>
            <person name="Freyberg S."/>
            <person name="Gallo A."/>
            <person name="Gournas C."/>
            <person name="Habgood R."/>
            <person name="Hainaut M."/>
            <person name="Harispe M.L."/>
            <person name="Henrissat B."/>
            <person name="Hilden K.S."/>
            <person name="Hope R."/>
            <person name="Hossain A."/>
            <person name="Karabika E."/>
            <person name="Karaffa L."/>
            <person name="Karanyi Z."/>
            <person name="Krasevec N."/>
            <person name="Kuo A."/>
            <person name="Kusch H."/>
            <person name="LaButti K."/>
            <person name="Lagendijk E.L."/>
            <person name="Lapidus A."/>
            <person name="Levasseur A."/>
            <person name="Lindquist E."/>
            <person name="Lipzen A."/>
            <person name="Logrieco A.F."/>
            <person name="MacCabe A."/>
            <person name="Maekelae M.R."/>
            <person name="Malavazi I."/>
            <person name="Melin P."/>
            <person name="Meyer V."/>
            <person name="Mielnichuk N."/>
            <person name="Miskei M."/>
            <person name="Molnar A.P."/>
            <person name="Mule G."/>
            <person name="Ngan C.Y."/>
            <person name="Orejas M."/>
            <person name="Orosz E."/>
            <person name="Ouedraogo J.P."/>
            <person name="Overkamp K.M."/>
            <person name="Park H.-S."/>
            <person name="Perrone G."/>
            <person name="Piumi F."/>
            <person name="Punt P.J."/>
            <person name="Ram A.F."/>
            <person name="Ramon A."/>
            <person name="Rauscher S."/>
            <person name="Record E."/>
            <person name="Riano-Pachon D.M."/>
            <person name="Robert V."/>
            <person name="Roehrig J."/>
            <person name="Ruller R."/>
            <person name="Salamov A."/>
            <person name="Salih N.S."/>
            <person name="Samson R.A."/>
            <person name="Sandor E."/>
            <person name="Sanguinetti M."/>
            <person name="Schuetze T."/>
            <person name="Sepcic K."/>
            <person name="Shelest E."/>
            <person name="Sherlock G."/>
            <person name="Sophianopoulou V."/>
            <person name="Squina F.M."/>
            <person name="Sun H."/>
            <person name="Susca A."/>
            <person name="Todd R.B."/>
            <person name="Tsang A."/>
            <person name="Unkles S.E."/>
            <person name="van de Wiele N."/>
            <person name="van Rossen-Uffink D."/>
            <person name="Oliveira J.V."/>
            <person name="Vesth T.C."/>
            <person name="Visser J."/>
            <person name="Yu J.-H."/>
            <person name="Zhou M."/>
            <person name="Andersen M.R."/>
            <person name="Archer D.B."/>
            <person name="Baker S.E."/>
            <person name="Benoit I."/>
            <person name="Brakhage A.A."/>
            <person name="Braus G.H."/>
            <person name="Fischer R."/>
            <person name="Frisvad J.C."/>
            <person name="Goldman G.H."/>
            <person name="Houbraken J."/>
            <person name="Oakley B."/>
            <person name="Pocsi I."/>
            <person name="Scazzocchio C."/>
            <person name="Seiboth B."/>
            <person name="vanKuyk P.A."/>
            <person name="Wortman J."/>
            <person name="Dyer P.S."/>
            <person name="Grigoriev I.V."/>
        </authorList>
    </citation>
    <scope>NUCLEOTIDE SEQUENCE [LARGE SCALE GENOMIC DNA]</scope>
    <source>
        <strain evidence="8">DTO 134E9</strain>
    </source>
</reference>
<keyword evidence="8" id="KW-1185">Reference proteome</keyword>
<feature type="non-terminal residue" evidence="7">
    <location>
        <position position="1"/>
    </location>
</feature>
<dbReference type="InterPro" id="IPR001663">
    <property type="entry name" value="Rng_hydr_dOase-A"/>
</dbReference>
<organism evidence="7 8">
    <name type="scientific">Aspergillus wentii DTO 134E9</name>
    <dbReference type="NCBI Taxonomy" id="1073089"/>
    <lineage>
        <taxon>Eukaryota</taxon>
        <taxon>Fungi</taxon>
        <taxon>Dikarya</taxon>
        <taxon>Ascomycota</taxon>
        <taxon>Pezizomycotina</taxon>
        <taxon>Eurotiomycetes</taxon>
        <taxon>Eurotiomycetidae</taxon>
        <taxon>Eurotiales</taxon>
        <taxon>Aspergillaceae</taxon>
        <taxon>Aspergillus</taxon>
        <taxon>Aspergillus subgen. Cremei</taxon>
    </lineage>
</organism>
<name>A0A1L9RU17_ASPWE</name>
<evidence type="ECO:0000256" key="5">
    <source>
        <dbReference type="ARBA" id="ARBA00023014"/>
    </source>
</evidence>
<evidence type="ECO:0000256" key="4">
    <source>
        <dbReference type="ARBA" id="ARBA00023004"/>
    </source>
</evidence>
<keyword evidence="3" id="KW-0560">Oxidoreductase</keyword>
<dbReference type="Pfam" id="PF00355">
    <property type="entry name" value="Rieske"/>
    <property type="match status" value="1"/>
</dbReference>
<feature type="domain" description="Rieske" evidence="6">
    <location>
        <begin position="1"/>
        <end position="84"/>
    </location>
</feature>
<dbReference type="PANTHER" id="PTHR43756">
    <property type="entry name" value="CHOLINE MONOOXYGENASE, CHLOROPLASTIC"/>
    <property type="match status" value="1"/>
</dbReference>
<dbReference type="STRING" id="1073089.A0A1L9RU17"/>
<keyword evidence="1" id="KW-0001">2Fe-2S</keyword>
<dbReference type="CDD" id="cd03469">
    <property type="entry name" value="Rieske_RO_Alpha_N"/>
    <property type="match status" value="1"/>
</dbReference>
<evidence type="ECO:0000313" key="7">
    <source>
        <dbReference type="EMBL" id="OJJ38394.1"/>
    </source>
</evidence>
<evidence type="ECO:0000256" key="3">
    <source>
        <dbReference type="ARBA" id="ARBA00023002"/>
    </source>
</evidence>
<keyword evidence="5" id="KW-0411">Iron-sulfur</keyword>
<dbReference type="VEuPathDB" id="FungiDB:ASPWEDRAFT_104088"/>
<dbReference type="InterPro" id="IPR036922">
    <property type="entry name" value="Rieske_2Fe-2S_sf"/>
</dbReference>
<evidence type="ECO:0000259" key="6">
    <source>
        <dbReference type="PROSITE" id="PS51296"/>
    </source>
</evidence>
<proteinExistence type="predicted"/>
<gene>
    <name evidence="7" type="ORF">ASPWEDRAFT_104088</name>
</gene>
<dbReference type="EMBL" id="KV878210">
    <property type="protein sequence ID" value="OJJ38394.1"/>
    <property type="molecule type" value="Genomic_DNA"/>
</dbReference>
<dbReference type="SUPFAM" id="SSF50022">
    <property type="entry name" value="ISP domain"/>
    <property type="match status" value="1"/>
</dbReference>
<evidence type="ECO:0000313" key="8">
    <source>
        <dbReference type="Proteomes" id="UP000184383"/>
    </source>
</evidence>
<dbReference type="Proteomes" id="UP000184383">
    <property type="component" value="Unassembled WGS sequence"/>
</dbReference>